<gene>
    <name evidence="5" type="ORF">EURHEDRAFT_390308</name>
</gene>
<feature type="domain" description="NmrA-like" evidence="4">
    <location>
        <begin position="4"/>
        <end position="228"/>
    </location>
</feature>
<keyword evidence="2" id="KW-0521">NADP</keyword>
<dbReference type="SUPFAM" id="SSF51735">
    <property type="entry name" value="NAD(P)-binding Rossmann-fold domains"/>
    <property type="match status" value="1"/>
</dbReference>
<dbReference type="GO" id="GO:0016491">
    <property type="term" value="F:oxidoreductase activity"/>
    <property type="evidence" value="ECO:0007669"/>
    <property type="project" value="UniProtKB-KW"/>
</dbReference>
<dbReference type="AlphaFoldDB" id="A0A017S0M2"/>
<comment type="similarity">
    <text evidence="1">Belongs to the NmrA-type oxidoreductase family. Isoflavone reductase subfamily.</text>
</comment>
<reference evidence="6" key="1">
    <citation type="journal article" date="2014" name="Nat. Commun.">
        <title>Genomic adaptations of the halophilic Dead Sea filamentous fungus Eurotium rubrum.</title>
        <authorList>
            <person name="Kis-Papo T."/>
            <person name="Weig A.R."/>
            <person name="Riley R."/>
            <person name="Persoh D."/>
            <person name="Salamov A."/>
            <person name="Sun H."/>
            <person name="Lipzen A."/>
            <person name="Wasser S.P."/>
            <person name="Rambold G."/>
            <person name="Grigoriev I.V."/>
            <person name="Nevo E."/>
        </authorList>
    </citation>
    <scope>NUCLEOTIDE SEQUENCE [LARGE SCALE GENOMIC DNA]</scope>
    <source>
        <strain evidence="6">CBS 135680</strain>
    </source>
</reference>
<evidence type="ECO:0000256" key="2">
    <source>
        <dbReference type="ARBA" id="ARBA00022857"/>
    </source>
</evidence>
<dbReference type="Gene3D" id="3.90.25.10">
    <property type="entry name" value="UDP-galactose 4-epimerase, domain 1"/>
    <property type="match status" value="1"/>
</dbReference>
<dbReference type="InterPro" id="IPR008030">
    <property type="entry name" value="NmrA-like"/>
</dbReference>
<dbReference type="PANTHER" id="PTHR47706:SF4">
    <property type="entry name" value="NMRA-LIKE DOMAIN-CONTAINING PROTEIN"/>
    <property type="match status" value="1"/>
</dbReference>
<name>A0A017S0M2_ASPRC</name>
<evidence type="ECO:0000256" key="1">
    <source>
        <dbReference type="ARBA" id="ARBA00005725"/>
    </source>
</evidence>
<organism evidence="5 6">
    <name type="scientific">Aspergillus ruber (strain CBS 135680)</name>
    <dbReference type="NCBI Taxonomy" id="1388766"/>
    <lineage>
        <taxon>Eukaryota</taxon>
        <taxon>Fungi</taxon>
        <taxon>Dikarya</taxon>
        <taxon>Ascomycota</taxon>
        <taxon>Pezizomycotina</taxon>
        <taxon>Eurotiomycetes</taxon>
        <taxon>Eurotiomycetidae</taxon>
        <taxon>Eurotiales</taxon>
        <taxon>Aspergillaceae</taxon>
        <taxon>Aspergillus</taxon>
        <taxon>Aspergillus subgen. Aspergillus</taxon>
    </lineage>
</organism>
<evidence type="ECO:0000259" key="4">
    <source>
        <dbReference type="Pfam" id="PF05368"/>
    </source>
</evidence>
<dbReference type="Proteomes" id="UP000019804">
    <property type="component" value="Unassembled WGS sequence"/>
</dbReference>
<dbReference type="HOGENOM" id="CLU_044876_0_0_1"/>
<dbReference type="InterPro" id="IPR036291">
    <property type="entry name" value="NAD(P)-bd_dom_sf"/>
</dbReference>
<dbReference type="EMBL" id="KK088458">
    <property type="protein sequence ID" value="EYE90492.1"/>
    <property type="molecule type" value="Genomic_DNA"/>
</dbReference>
<sequence length="305" mass="34261">MVNVAIAGGTGGVGRTIFEVLSDSSEHKTFVLSRKSLSEDHFLTVDYSDIDRLVSVLEANDINTIICAFGVNDSSLSSSQMNLIEAATKSKSVKRFIPSGFAISYPKESTQVLPQLKDYFKATEVLRESGLQWTVFVNGIFLDYFGPPEMISYLKPNVFVVDLANNVAGIPGDGNTPVTFTYTFDLAKYVLAILSLGEWPEESRVIGDEMTWKEFVALAEDFKGSKFEIHYDSVEKLNRFEITELPGHRALYDNFPKKAFQWFMSIFELYTADGSSSVPRAGSLNERFPDIQPLTVREMLGRYWR</sequence>
<dbReference type="Pfam" id="PF05368">
    <property type="entry name" value="NmrA"/>
    <property type="match status" value="1"/>
</dbReference>
<dbReference type="RefSeq" id="XP_040634182.1">
    <property type="nucleotide sequence ID" value="XM_040779824.1"/>
</dbReference>
<keyword evidence="3" id="KW-0560">Oxidoreductase</keyword>
<dbReference type="OrthoDB" id="10000533at2759"/>
<proteinExistence type="inferred from homology"/>
<evidence type="ECO:0000313" key="5">
    <source>
        <dbReference type="EMBL" id="EYE90492.1"/>
    </source>
</evidence>
<protein>
    <submittedName>
        <fullName evidence="5">NmrA-like family protein</fullName>
    </submittedName>
</protein>
<keyword evidence="6" id="KW-1185">Reference proteome</keyword>
<dbReference type="PANTHER" id="PTHR47706">
    <property type="entry name" value="NMRA-LIKE FAMILY PROTEIN"/>
    <property type="match status" value="1"/>
</dbReference>
<dbReference type="InterPro" id="IPR051609">
    <property type="entry name" value="NmrA/Isoflavone_reductase-like"/>
</dbReference>
<accession>A0A017S0M2</accession>
<evidence type="ECO:0000313" key="6">
    <source>
        <dbReference type="Proteomes" id="UP000019804"/>
    </source>
</evidence>
<evidence type="ECO:0000256" key="3">
    <source>
        <dbReference type="ARBA" id="ARBA00023002"/>
    </source>
</evidence>
<dbReference type="Gene3D" id="3.40.50.720">
    <property type="entry name" value="NAD(P)-binding Rossmann-like Domain"/>
    <property type="match status" value="1"/>
</dbReference>
<dbReference type="GeneID" id="63694948"/>
<dbReference type="STRING" id="1388766.A0A017S0M2"/>